<keyword evidence="5 6" id="KW-0012">Acyltransferase</keyword>
<feature type="domain" description="Peripheral subunit-binding (PSBD)" evidence="9">
    <location>
        <begin position="135"/>
        <end position="172"/>
    </location>
</feature>
<dbReference type="Pfam" id="PF00198">
    <property type="entry name" value="2-oxoacid_dh"/>
    <property type="match status" value="1"/>
</dbReference>
<name>A0A918UM62_9ACTN</name>
<proteinExistence type="inferred from homology"/>
<dbReference type="SUPFAM" id="SSF52777">
    <property type="entry name" value="CoA-dependent acyltransferases"/>
    <property type="match status" value="1"/>
</dbReference>
<evidence type="ECO:0000256" key="5">
    <source>
        <dbReference type="ARBA" id="ARBA00023315"/>
    </source>
</evidence>
<dbReference type="EC" id="2.3.1.-" evidence="6"/>
<evidence type="ECO:0000256" key="6">
    <source>
        <dbReference type="RuleBase" id="RU003423"/>
    </source>
</evidence>
<dbReference type="PROSITE" id="PS51826">
    <property type="entry name" value="PSBD"/>
    <property type="match status" value="2"/>
</dbReference>
<dbReference type="Pfam" id="PF02817">
    <property type="entry name" value="E3_binding"/>
    <property type="match status" value="2"/>
</dbReference>
<evidence type="ECO:0000256" key="2">
    <source>
        <dbReference type="ARBA" id="ARBA00007317"/>
    </source>
</evidence>
<dbReference type="GO" id="GO:0031405">
    <property type="term" value="F:lipoic acid binding"/>
    <property type="evidence" value="ECO:0007669"/>
    <property type="project" value="TreeGrafter"/>
</dbReference>
<dbReference type="InterPro" id="IPR011053">
    <property type="entry name" value="Single_hybrid_motif"/>
</dbReference>
<comment type="similarity">
    <text evidence="2 6">Belongs to the 2-oxoacid dehydrogenase family.</text>
</comment>
<evidence type="ECO:0000313" key="11">
    <source>
        <dbReference type="Proteomes" id="UP000622166"/>
    </source>
</evidence>
<dbReference type="InterPro" id="IPR004167">
    <property type="entry name" value="PSBD"/>
</dbReference>
<dbReference type="InterPro" id="IPR001078">
    <property type="entry name" value="2-oxoacid_DH_actylTfrase"/>
</dbReference>
<dbReference type="PANTHER" id="PTHR43178:SF5">
    <property type="entry name" value="LIPOAMIDE ACYLTRANSFERASE COMPONENT OF BRANCHED-CHAIN ALPHA-KETO ACID DEHYDROGENASE COMPLEX, MITOCHONDRIAL"/>
    <property type="match status" value="1"/>
</dbReference>
<dbReference type="InterPro" id="IPR036625">
    <property type="entry name" value="E3-bd_dom_sf"/>
</dbReference>
<evidence type="ECO:0000259" key="9">
    <source>
        <dbReference type="PROSITE" id="PS51826"/>
    </source>
</evidence>
<keyword evidence="10" id="KW-0670">Pyruvate</keyword>
<keyword evidence="3 6" id="KW-0808">Transferase</keyword>
<dbReference type="InterPro" id="IPR003016">
    <property type="entry name" value="2-oxoA_DH_lipoyl-BS"/>
</dbReference>
<dbReference type="InterPro" id="IPR000089">
    <property type="entry name" value="Biotin_lipoyl"/>
</dbReference>
<dbReference type="GO" id="GO:0016407">
    <property type="term" value="F:acetyltransferase activity"/>
    <property type="evidence" value="ECO:0007669"/>
    <property type="project" value="TreeGrafter"/>
</dbReference>
<keyword evidence="4 6" id="KW-0450">Lipoyl</keyword>
<feature type="region of interest" description="Disordered" evidence="7">
    <location>
        <begin position="97"/>
        <end position="129"/>
    </location>
</feature>
<dbReference type="Pfam" id="PF00364">
    <property type="entry name" value="Biotin_lipoyl"/>
    <property type="match status" value="1"/>
</dbReference>
<dbReference type="SUPFAM" id="SSF47005">
    <property type="entry name" value="Peripheral subunit-binding domain of 2-oxo acid dehydrogenase complex"/>
    <property type="match status" value="2"/>
</dbReference>
<feature type="region of interest" description="Disordered" evidence="7">
    <location>
        <begin position="218"/>
        <end position="271"/>
    </location>
</feature>
<feature type="domain" description="Peripheral subunit-binding (PSBD)" evidence="9">
    <location>
        <begin position="179"/>
        <end position="216"/>
    </location>
</feature>
<reference evidence="10" key="2">
    <citation type="submission" date="2020-09" db="EMBL/GenBank/DDBJ databases">
        <authorList>
            <person name="Sun Q."/>
            <person name="Ohkuma M."/>
        </authorList>
    </citation>
    <scope>NUCLEOTIDE SEQUENCE</scope>
    <source>
        <strain evidence="10">JCM 4815</strain>
    </source>
</reference>
<dbReference type="SUPFAM" id="SSF51230">
    <property type="entry name" value="Single hybrid motif"/>
    <property type="match status" value="1"/>
</dbReference>
<dbReference type="Proteomes" id="UP000622166">
    <property type="component" value="Unassembled WGS sequence"/>
</dbReference>
<dbReference type="GO" id="GO:0005737">
    <property type="term" value="C:cytoplasm"/>
    <property type="evidence" value="ECO:0007669"/>
    <property type="project" value="TreeGrafter"/>
</dbReference>
<evidence type="ECO:0000313" key="10">
    <source>
        <dbReference type="EMBL" id="GGZ19912.1"/>
    </source>
</evidence>
<feature type="domain" description="Lipoyl-binding" evidence="8">
    <location>
        <begin position="1"/>
        <end position="76"/>
    </location>
</feature>
<gene>
    <name evidence="10" type="ORF">GCM10010365_45230</name>
</gene>
<evidence type="ECO:0000256" key="1">
    <source>
        <dbReference type="ARBA" id="ARBA00001938"/>
    </source>
</evidence>
<sequence>MAEFTMPSLGADMDEGLLQEWLVAVGDQVRKGDAIAVVETDKAAIEVECFEDGTVGRLLVEPGTRVPVGTSLAVIETGVAPALAPASAPVAVAETGTKAGVSGAPEADGRQPPAEPAPAHRPLPVGTAPPREAVVVGPLVRHLAEQKHLDLAGIRGTGRGGRVTRRDVERATVTHPRVRATPYARRLAGELHVDLAQVRGSGELGAVRAADVRTAARTGPTVLPAPGPPAAAAPPSPTRAPAAAAHAALPRPEPFRTRPATASPTSAAEDRTAAMRKAIAALMARSKREIPHYYLSTTVDLDTALTWLHTHNNACPVAERLLPAAPLLKAAALAARQVPELNGFWTDGHFEPGDGVHLGVAVSLRGGGLLTPVLHGADTLGLPALMAALKDLAVRARTGRLRGSELTGATLTVTSLGEQGVETVFGVIHPPQVALVGFGAVTDRPCAVNGLLGVRPMVTATLAADHRASDGAVGARYLTTLNRLLQHPEEL</sequence>
<comment type="cofactor">
    <cofactor evidence="1 6">
        <name>(R)-lipoate</name>
        <dbReference type="ChEBI" id="CHEBI:83088"/>
    </cofactor>
</comment>
<dbReference type="Gene3D" id="2.40.50.100">
    <property type="match status" value="1"/>
</dbReference>
<comment type="caution">
    <text evidence="10">The sequence shown here is derived from an EMBL/GenBank/DDBJ whole genome shotgun (WGS) entry which is preliminary data.</text>
</comment>
<feature type="compositionally biased region" description="Low complexity" evidence="7">
    <location>
        <begin position="257"/>
        <end position="267"/>
    </location>
</feature>
<organism evidence="10 11">
    <name type="scientific">Streptomyces poonensis</name>
    <dbReference type="NCBI Taxonomy" id="68255"/>
    <lineage>
        <taxon>Bacteria</taxon>
        <taxon>Bacillati</taxon>
        <taxon>Actinomycetota</taxon>
        <taxon>Actinomycetes</taxon>
        <taxon>Kitasatosporales</taxon>
        <taxon>Streptomycetaceae</taxon>
        <taxon>Streptomyces</taxon>
    </lineage>
</organism>
<dbReference type="EMBL" id="BMVW01000009">
    <property type="protein sequence ID" value="GGZ19912.1"/>
    <property type="molecule type" value="Genomic_DNA"/>
</dbReference>
<accession>A0A918UM62</accession>
<reference evidence="10" key="1">
    <citation type="journal article" date="2014" name="Int. J. Syst. Evol. Microbiol.">
        <title>Complete genome sequence of Corynebacterium casei LMG S-19264T (=DSM 44701T), isolated from a smear-ripened cheese.</title>
        <authorList>
            <consortium name="US DOE Joint Genome Institute (JGI-PGF)"/>
            <person name="Walter F."/>
            <person name="Albersmeier A."/>
            <person name="Kalinowski J."/>
            <person name="Ruckert C."/>
        </authorList>
    </citation>
    <scope>NUCLEOTIDE SEQUENCE</scope>
    <source>
        <strain evidence="10">JCM 4815</strain>
    </source>
</reference>
<protein>
    <recommendedName>
        <fullName evidence="6">Dihydrolipoamide acetyltransferase component of pyruvate dehydrogenase complex</fullName>
        <ecNumber evidence="6">2.3.1.-</ecNumber>
    </recommendedName>
</protein>
<dbReference type="PROSITE" id="PS50968">
    <property type="entry name" value="BIOTINYL_LIPOYL"/>
    <property type="match status" value="1"/>
</dbReference>
<dbReference type="PANTHER" id="PTHR43178">
    <property type="entry name" value="DIHYDROLIPOAMIDE ACETYLTRANSFERASE COMPONENT OF PYRUVATE DEHYDROGENASE COMPLEX"/>
    <property type="match status" value="1"/>
</dbReference>
<dbReference type="InterPro" id="IPR023213">
    <property type="entry name" value="CAT-like_dom_sf"/>
</dbReference>
<dbReference type="CDD" id="cd06849">
    <property type="entry name" value="lipoyl_domain"/>
    <property type="match status" value="1"/>
</dbReference>
<evidence type="ECO:0000256" key="3">
    <source>
        <dbReference type="ARBA" id="ARBA00022679"/>
    </source>
</evidence>
<evidence type="ECO:0000256" key="4">
    <source>
        <dbReference type="ARBA" id="ARBA00022823"/>
    </source>
</evidence>
<dbReference type="Gene3D" id="4.10.320.10">
    <property type="entry name" value="E3-binding domain"/>
    <property type="match status" value="2"/>
</dbReference>
<dbReference type="InterPro" id="IPR050743">
    <property type="entry name" value="2-oxoacid_DH_E2_comp"/>
</dbReference>
<dbReference type="AlphaFoldDB" id="A0A918UM62"/>
<evidence type="ECO:0000259" key="8">
    <source>
        <dbReference type="PROSITE" id="PS50968"/>
    </source>
</evidence>
<feature type="compositionally biased region" description="Low complexity" evidence="7">
    <location>
        <begin position="239"/>
        <end position="250"/>
    </location>
</feature>
<dbReference type="Gene3D" id="3.30.559.10">
    <property type="entry name" value="Chloramphenicol acetyltransferase-like domain"/>
    <property type="match status" value="1"/>
</dbReference>
<feature type="compositionally biased region" description="Pro residues" evidence="7">
    <location>
        <begin position="223"/>
        <end position="238"/>
    </location>
</feature>
<keyword evidence="11" id="KW-1185">Reference proteome</keyword>
<dbReference type="PROSITE" id="PS00189">
    <property type="entry name" value="LIPOYL"/>
    <property type="match status" value="1"/>
</dbReference>
<dbReference type="RefSeq" id="WP_189861919.1">
    <property type="nucleotide sequence ID" value="NZ_BMVW01000009.1"/>
</dbReference>
<evidence type="ECO:0000256" key="7">
    <source>
        <dbReference type="SAM" id="MobiDB-lite"/>
    </source>
</evidence>